<proteinExistence type="predicted"/>
<dbReference type="PANTHER" id="PTHR46409:SF1">
    <property type="entry name" value="HTH PSQ-TYPE DOMAIN-CONTAINING PROTEIN"/>
    <property type="match status" value="1"/>
</dbReference>
<sequence>MKIRRARSTNRRVLIKDNRYTQIKENGGLFFDGRKDITTVQEKKSNGKTKGPNEFKGEIGQQLENCASLPVVTFLPIENNLPLLEDKNDLRTDKKIFIGYVYRCIKWKLLPRFIFKKPGKLAHPRWLTLANRFFRLYVATENIKTLAEYIVKVLQSLQFDSWC</sequence>
<name>A0A8T0ESP6_ARGBR</name>
<evidence type="ECO:0000313" key="1">
    <source>
        <dbReference type="EMBL" id="KAF8778953.1"/>
    </source>
</evidence>
<dbReference type="PANTHER" id="PTHR46409">
    <property type="entry name" value="HTH PSQ-TYPE DOMAIN-CONTAINING PROTEIN"/>
    <property type="match status" value="1"/>
</dbReference>
<dbReference type="EMBL" id="JABXBU010002072">
    <property type="protein sequence ID" value="KAF8778953.1"/>
    <property type="molecule type" value="Genomic_DNA"/>
</dbReference>
<evidence type="ECO:0000313" key="2">
    <source>
        <dbReference type="Proteomes" id="UP000807504"/>
    </source>
</evidence>
<accession>A0A8T0ESP6</accession>
<keyword evidence="2" id="KW-1185">Reference proteome</keyword>
<reference evidence="1" key="2">
    <citation type="submission" date="2020-06" db="EMBL/GenBank/DDBJ databases">
        <authorList>
            <person name="Sheffer M."/>
        </authorList>
    </citation>
    <scope>NUCLEOTIDE SEQUENCE</scope>
</reference>
<gene>
    <name evidence="1" type="ORF">HNY73_015627</name>
</gene>
<protein>
    <submittedName>
        <fullName evidence="1">Uncharacterized protein</fullName>
    </submittedName>
</protein>
<dbReference type="AlphaFoldDB" id="A0A8T0ESP6"/>
<reference evidence="1" key="1">
    <citation type="journal article" date="2020" name="bioRxiv">
        <title>Chromosome-level reference genome of the European wasp spider Argiope bruennichi: a resource for studies on range expansion and evolutionary adaptation.</title>
        <authorList>
            <person name="Sheffer M.M."/>
            <person name="Hoppe A."/>
            <person name="Krehenwinkel H."/>
            <person name="Uhl G."/>
            <person name="Kuss A.W."/>
            <person name="Jensen L."/>
            <person name="Jensen C."/>
            <person name="Gillespie R.G."/>
            <person name="Hoff K.J."/>
            <person name="Prost S."/>
        </authorList>
    </citation>
    <scope>NUCLEOTIDE SEQUENCE</scope>
</reference>
<comment type="caution">
    <text evidence="1">The sequence shown here is derived from an EMBL/GenBank/DDBJ whole genome shotgun (WGS) entry which is preliminary data.</text>
</comment>
<dbReference type="Proteomes" id="UP000807504">
    <property type="component" value="Unassembled WGS sequence"/>
</dbReference>
<organism evidence="1 2">
    <name type="scientific">Argiope bruennichi</name>
    <name type="common">Wasp spider</name>
    <name type="synonym">Aranea bruennichi</name>
    <dbReference type="NCBI Taxonomy" id="94029"/>
    <lineage>
        <taxon>Eukaryota</taxon>
        <taxon>Metazoa</taxon>
        <taxon>Ecdysozoa</taxon>
        <taxon>Arthropoda</taxon>
        <taxon>Chelicerata</taxon>
        <taxon>Arachnida</taxon>
        <taxon>Araneae</taxon>
        <taxon>Araneomorphae</taxon>
        <taxon>Entelegynae</taxon>
        <taxon>Araneoidea</taxon>
        <taxon>Araneidae</taxon>
        <taxon>Argiope</taxon>
    </lineage>
</organism>